<evidence type="ECO:0000259" key="13">
    <source>
        <dbReference type="Pfam" id="PF02434"/>
    </source>
</evidence>
<dbReference type="EMBL" id="LCUC01000059">
    <property type="protein sequence ID" value="KKY38440.1"/>
    <property type="molecule type" value="Genomic_DNA"/>
</dbReference>
<comment type="caution">
    <text evidence="14">The sequence shown here is derived from an EMBL/GenBank/DDBJ whole genome shotgun (WGS) entry which is preliminary data.</text>
</comment>
<evidence type="ECO:0000256" key="9">
    <source>
        <dbReference type="ARBA" id="ARBA00022968"/>
    </source>
</evidence>
<reference evidence="14 15" key="1">
    <citation type="submission" date="2015-05" db="EMBL/GenBank/DDBJ databases">
        <title>Distinctive expansion of gene families associated with plant cell wall degradation and secondary metabolism in the genomes of grapevine trunk pathogens.</title>
        <authorList>
            <person name="Lawrence D.P."/>
            <person name="Travadon R."/>
            <person name="Rolshausen P.E."/>
            <person name="Baumgartner K."/>
        </authorList>
    </citation>
    <scope>NUCLEOTIDE SEQUENCE [LARGE SCALE GENOMIC DNA]</scope>
    <source>
        <strain evidence="14">DA912</strain>
    </source>
</reference>
<organism evidence="14 15">
    <name type="scientific">Diaporthe ampelina</name>
    <dbReference type="NCBI Taxonomy" id="1214573"/>
    <lineage>
        <taxon>Eukaryota</taxon>
        <taxon>Fungi</taxon>
        <taxon>Dikarya</taxon>
        <taxon>Ascomycota</taxon>
        <taxon>Pezizomycotina</taxon>
        <taxon>Sordariomycetes</taxon>
        <taxon>Sordariomycetidae</taxon>
        <taxon>Diaporthales</taxon>
        <taxon>Diaporthaceae</taxon>
        <taxon>Diaporthe</taxon>
    </lineage>
</organism>
<dbReference type="PANTHER" id="PTHR23033:SF40">
    <property type="entry name" value="APPLE DOMAIN-CONTAINING PROTEIN"/>
    <property type="match status" value="1"/>
</dbReference>
<feature type="transmembrane region" description="Helical" evidence="12">
    <location>
        <begin position="12"/>
        <end position="30"/>
    </location>
</feature>
<evidence type="ECO:0000256" key="6">
    <source>
        <dbReference type="ARBA" id="ARBA00022679"/>
    </source>
</evidence>
<keyword evidence="9" id="KW-0735">Signal-anchor</keyword>
<dbReference type="Pfam" id="PF02434">
    <property type="entry name" value="Fringe"/>
    <property type="match status" value="1"/>
</dbReference>
<evidence type="ECO:0000313" key="14">
    <source>
        <dbReference type="EMBL" id="KKY38440.1"/>
    </source>
</evidence>
<keyword evidence="8" id="KW-0547">Nucleotide-binding</keyword>
<comment type="subcellular location">
    <subcellularLocation>
        <location evidence="1">Membrane</location>
        <topology evidence="1">Single-pass type II membrane protein</topology>
    </subcellularLocation>
</comment>
<dbReference type="GO" id="GO:0000166">
    <property type="term" value="F:nucleotide binding"/>
    <property type="evidence" value="ECO:0007669"/>
    <property type="project" value="UniProtKB-KW"/>
</dbReference>
<keyword evidence="6 14" id="KW-0808">Transferase</keyword>
<dbReference type="GO" id="GO:0016020">
    <property type="term" value="C:membrane"/>
    <property type="evidence" value="ECO:0007669"/>
    <property type="project" value="UniProtKB-SubCell"/>
</dbReference>
<evidence type="ECO:0000256" key="7">
    <source>
        <dbReference type="ARBA" id="ARBA00022692"/>
    </source>
</evidence>
<dbReference type="GO" id="GO:0016263">
    <property type="term" value="F:glycoprotein-N-acetylgalactosamine 3-beta-galactosyltransferase activity"/>
    <property type="evidence" value="ECO:0007669"/>
    <property type="project" value="UniProtKB-EC"/>
</dbReference>
<dbReference type="Gene3D" id="3.90.550.50">
    <property type="match status" value="1"/>
</dbReference>
<dbReference type="STRING" id="1214573.A0A0G2IF07"/>
<proteinExistence type="inferred from homology"/>
<keyword evidence="10 12" id="KW-1133">Transmembrane helix</keyword>
<evidence type="ECO:0000256" key="11">
    <source>
        <dbReference type="ARBA" id="ARBA00023136"/>
    </source>
</evidence>
<evidence type="ECO:0000256" key="10">
    <source>
        <dbReference type="ARBA" id="ARBA00022989"/>
    </source>
</evidence>
<evidence type="ECO:0000256" key="12">
    <source>
        <dbReference type="SAM" id="Phobius"/>
    </source>
</evidence>
<keyword evidence="11 12" id="KW-0472">Membrane</keyword>
<evidence type="ECO:0000313" key="15">
    <source>
        <dbReference type="Proteomes" id="UP000034680"/>
    </source>
</evidence>
<gene>
    <name evidence="14" type="ORF">UCDDA912_g01758</name>
</gene>
<dbReference type="InterPro" id="IPR026050">
    <property type="entry name" value="C1GALT1/C1GALT1_chp1"/>
</dbReference>
<dbReference type="AlphaFoldDB" id="A0A0G2IF07"/>
<evidence type="ECO:0000256" key="5">
    <source>
        <dbReference type="ARBA" id="ARBA00022676"/>
    </source>
</evidence>
<dbReference type="OrthoDB" id="414175at2759"/>
<protein>
    <recommendedName>
        <fullName evidence="4">N-acetylgalactosaminide beta-1,3-galactosyltransferase</fullName>
        <ecNumber evidence="4">2.4.1.122</ecNumber>
    </recommendedName>
</protein>
<evidence type="ECO:0000256" key="8">
    <source>
        <dbReference type="ARBA" id="ARBA00022741"/>
    </source>
</evidence>
<comment type="similarity">
    <text evidence="3">Belongs to the glycosyltransferase 31 family. Beta3-Gal-T subfamily.</text>
</comment>
<keyword evidence="5" id="KW-0328">Glycosyltransferase</keyword>
<evidence type="ECO:0000256" key="2">
    <source>
        <dbReference type="ARBA" id="ARBA00004922"/>
    </source>
</evidence>
<keyword evidence="7 12" id="KW-0812">Transmembrane</keyword>
<evidence type="ECO:0000256" key="1">
    <source>
        <dbReference type="ARBA" id="ARBA00004606"/>
    </source>
</evidence>
<comment type="pathway">
    <text evidence="2">Protein modification; protein glycosylation.</text>
</comment>
<dbReference type="InterPro" id="IPR003378">
    <property type="entry name" value="Fringe-like_glycosylTrfase"/>
</dbReference>
<keyword evidence="15" id="KW-1185">Reference proteome</keyword>
<evidence type="ECO:0000256" key="4">
    <source>
        <dbReference type="ARBA" id="ARBA00012557"/>
    </source>
</evidence>
<sequence length="454" mass="50872">MFPRVAGPQRLALVAVLVVLVWFAIAWMFLPYDSPFFSFLRLTSSKVSGTFRSPNADERLLLELPGQFPFTDEEVAYIVKTGYGTQERVPALLEASGGLKAGSEYGDNILVVGDFATKLELKGRAVLIHDMVAAAIEHEAVAKTPIQSTERIHKYGNMTLAIQQGRKEDAEQSSGAMGWELDALKFIPSLELAWKTMPGKKWYIMQDDDTFIIRPSLYRFLEHLDASKGMYLGNAIGDYKTRFAHGGSSFILSHETMRSLFDDNPEIVSEAYVASFDETWGDKLIATTLSKIGVYISERYGHFFNGERPLITKASADRFCSPVVSFHGLAQPAQMEDVGKTFAQIERPVFWKDLWEIYDQPDLDALDKNPIRSGQDHVGRQDDISMISPASSVDKCMGSCVSQPKKCLAWAWDKKTELCIMSPWVVVGEEKPQDRYSGLNVDQVRKLVSQCGKY</sequence>
<dbReference type="PANTHER" id="PTHR23033">
    <property type="entry name" value="BETA1,3-GALACTOSYLTRANSFERASE"/>
    <property type="match status" value="1"/>
</dbReference>
<dbReference type="EC" id="2.4.1.122" evidence="4"/>
<dbReference type="Proteomes" id="UP000034680">
    <property type="component" value="Unassembled WGS sequence"/>
</dbReference>
<evidence type="ECO:0000256" key="3">
    <source>
        <dbReference type="ARBA" id="ARBA00006462"/>
    </source>
</evidence>
<accession>A0A0G2IF07</accession>
<name>A0A0G2IF07_9PEZI</name>
<reference evidence="14 15" key="2">
    <citation type="submission" date="2015-05" db="EMBL/GenBank/DDBJ databases">
        <authorList>
            <person name="Morales-Cruz A."/>
            <person name="Amrine K.C."/>
            <person name="Cantu D."/>
        </authorList>
    </citation>
    <scope>NUCLEOTIDE SEQUENCE [LARGE SCALE GENOMIC DNA]</scope>
    <source>
        <strain evidence="14">DA912</strain>
    </source>
</reference>
<feature type="domain" description="Fringe-like glycosyltransferase" evidence="13">
    <location>
        <begin position="196"/>
        <end position="263"/>
    </location>
</feature>